<feature type="domain" description="Malonyl-CoA:ACP transacylase (MAT)" evidence="1">
    <location>
        <begin position="6"/>
        <end position="305"/>
    </location>
</feature>
<keyword evidence="5" id="KW-1185">Reference proteome</keyword>
<dbReference type="InterPro" id="IPR014043">
    <property type="entry name" value="Acyl_transferase_dom"/>
</dbReference>
<gene>
    <name evidence="3" type="primary">fabD_2</name>
    <name evidence="2" type="ORF">IFDJLNFL_1534</name>
    <name evidence="3" type="ORF">MTDSW087_02494</name>
</gene>
<dbReference type="RefSeq" id="WP_144764259.1">
    <property type="nucleotide sequence ID" value="NZ_BPQI01000035.1"/>
</dbReference>
<dbReference type="InterPro" id="IPR050858">
    <property type="entry name" value="Mal-CoA-ACP_Trans/PKS_FabD"/>
</dbReference>
<dbReference type="Gene3D" id="3.40.366.10">
    <property type="entry name" value="Malonyl-Coenzyme A Acyl Carrier Protein, domain 2"/>
    <property type="match status" value="1"/>
</dbReference>
<reference evidence="2" key="3">
    <citation type="submission" date="2021-08" db="EMBL/GenBank/DDBJ databases">
        <authorList>
            <person name="Tani A."/>
            <person name="Ola A."/>
            <person name="Ogura Y."/>
            <person name="Katsura K."/>
            <person name="Hayashi T."/>
        </authorList>
    </citation>
    <scope>NUCLEOTIDE SEQUENCE</scope>
    <source>
        <strain evidence="2">DSM 22415</strain>
    </source>
</reference>
<organism evidence="3 4">
    <name type="scientific">Methylobacterium dankookense</name>
    <dbReference type="NCBI Taxonomy" id="560405"/>
    <lineage>
        <taxon>Bacteria</taxon>
        <taxon>Pseudomonadati</taxon>
        <taxon>Pseudomonadota</taxon>
        <taxon>Alphaproteobacteria</taxon>
        <taxon>Hyphomicrobiales</taxon>
        <taxon>Methylobacteriaceae</taxon>
        <taxon>Methylobacterium</taxon>
    </lineage>
</organism>
<dbReference type="InterPro" id="IPR016036">
    <property type="entry name" value="Malonyl_transacylase_ACP-bd"/>
</dbReference>
<protein>
    <submittedName>
        <fullName evidence="3">Malonyl CoA-acyl carrier protein transacylase</fullName>
        <ecNumber evidence="3">2.3.1.39</ecNumber>
    </submittedName>
</protein>
<dbReference type="SUPFAM" id="SSF52151">
    <property type="entry name" value="FabD/lysophospholipase-like"/>
    <property type="match status" value="1"/>
</dbReference>
<evidence type="ECO:0000313" key="5">
    <source>
        <dbReference type="Proteomes" id="UP001055303"/>
    </source>
</evidence>
<reference evidence="2" key="2">
    <citation type="journal article" date="2021" name="Front. Microbiol.">
        <title>Comprehensive Comparative Genomics and Phenotyping of Methylobacterium Species.</title>
        <authorList>
            <person name="Alessa O."/>
            <person name="Ogura Y."/>
            <person name="Fujitani Y."/>
            <person name="Takami H."/>
            <person name="Hayashi T."/>
            <person name="Sahin N."/>
            <person name="Tani A."/>
        </authorList>
    </citation>
    <scope>NUCLEOTIDE SEQUENCE</scope>
    <source>
        <strain evidence="2">DSM 22415</strain>
    </source>
</reference>
<dbReference type="Pfam" id="PF00698">
    <property type="entry name" value="Acyl_transf_1"/>
    <property type="match status" value="1"/>
</dbReference>
<dbReference type="EMBL" id="BPQI01000035">
    <property type="protein sequence ID" value="GJD55647.1"/>
    <property type="molecule type" value="Genomic_DNA"/>
</dbReference>
<dbReference type="InterPro" id="IPR016035">
    <property type="entry name" value="Acyl_Trfase/lysoPLipase"/>
</dbReference>
<keyword evidence="3" id="KW-0808">Transferase</keyword>
<reference evidence="3 4" key="1">
    <citation type="submission" date="2019-06" db="EMBL/GenBank/DDBJ databases">
        <authorList>
            <person name="Rodrigo-Torres L."/>
            <person name="Arahal R. D."/>
            <person name="Lucena T."/>
        </authorList>
    </citation>
    <scope>NUCLEOTIDE SEQUENCE [LARGE SCALE GENOMIC DNA]</scope>
    <source>
        <strain evidence="3 4">SW08-7</strain>
    </source>
</reference>
<dbReference type="AlphaFoldDB" id="A0A564FX83"/>
<dbReference type="PANTHER" id="PTHR42681:SF6">
    <property type="entry name" value="BLL0263 PROTEIN"/>
    <property type="match status" value="1"/>
</dbReference>
<dbReference type="SMART" id="SM00827">
    <property type="entry name" value="PKS_AT"/>
    <property type="match status" value="1"/>
</dbReference>
<dbReference type="EC" id="2.3.1.39" evidence="3"/>
<dbReference type="GO" id="GO:0006633">
    <property type="term" value="P:fatty acid biosynthetic process"/>
    <property type="evidence" value="ECO:0007669"/>
    <property type="project" value="TreeGrafter"/>
</dbReference>
<accession>A0A564FX83</accession>
<dbReference type="Proteomes" id="UP000401717">
    <property type="component" value="Unassembled WGS sequence"/>
</dbReference>
<dbReference type="GO" id="GO:0004314">
    <property type="term" value="F:[acyl-carrier-protein] S-malonyltransferase activity"/>
    <property type="evidence" value="ECO:0007669"/>
    <property type="project" value="UniProtKB-EC"/>
</dbReference>
<evidence type="ECO:0000313" key="2">
    <source>
        <dbReference type="EMBL" id="GJD55647.1"/>
    </source>
</evidence>
<evidence type="ECO:0000313" key="3">
    <source>
        <dbReference type="EMBL" id="VUF12799.1"/>
    </source>
</evidence>
<dbReference type="Gene3D" id="3.30.70.250">
    <property type="entry name" value="Malonyl-CoA ACP transacylase, ACP-binding"/>
    <property type="match status" value="1"/>
</dbReference>
<keyword evidence="3" id="KW-0012">Acyltransferase</keyword>
<dbReference type="PANTHER" id="PTHR42681">
    <property type="entry name" value="MALONYL-COA-ACYL CARRIER PROTEIN TRANSACYLASE, MITOCHONDRIAL"/>
    <property type="match status" value="1"/>
</dbReference>
<dbReference type="GO" id="GO:0005829">
    <property type="term" value="C:cytosol"/>
    <property type="evidence" value="ECO:0007669"/>
    <property type="project" value="TreeGrafter"/>
</dbReference>
<sequence length="306" mass="31705">MTLAILCSGQGAQHAEMFRTLAGEEAARPILARVGDLTGLDPFAPALDAAPEALAANRLAQPLVVGHALAAHAALAAHGIGAAVHAGYSAGEFAAHGCAGALDAAAILDLMARRAAFMDACAHDVPQGMVATIGLPLREAEAMARQAGAFVAIVNAPDHVVVGGRLAALDLYEAEAVARARHLRRLPVRVASHTPLMAPAAPDLHAALAASGWRRPDAPTLSGLDGRALQTPADAALHLARQVHERIDWARCVESVFEYGATAVLEIGPGRALTRMIEESHPGIPVRAFEDFRTAAGAATWASRHV</sequence>
<evidence type="ECO:0000259" key="1">
    <source>
        <dbReference type="SMART" id="SM00827"/>
    </source>
</evidence>
<proteinExistence type="predicted"/>
<dbReference type="EMBL" id="CABFVH010000013">
    <property type="protein sequence ID" value="VUF12799.1"/>
    <property type="molecule type" value="Genomic_DNA"/>
</dbReference>
<name>A0A564FX83_9HYPH</name>
<dbReference type="Proteomes" id="UP001055303">
    <property type="component" value="Unassembled WGS sequence"/>
</dbReference>
<dbReference type="InterPro" id="IPR001227">
    <property type="entry name" value="Ac_transferase_dom_sf"/>
</dbReference>
<dbReference type="SUPFAM" id="SSF55048">
    <property type="entry name" value="Probable ACP-binding domain of malonyl-CoA ACP transacylase"/>
    <property type="match status" value="1"/>
</dbReference>
<evidence type="ECO:0000313" key="4">
    <source>
        <dbReference type="Proteomes" id="UP000401717"/>
    </source>
</evidence>
<dbReference type="OrthoDB" id="9808564at2"/>